<dbReference type="Proteomes" id="UP000431913">
    <property type="component" value="Unassembled WGS sequence"/>
</dbReference>
<dbReference type="InterPro" id="IPR051393">
    <property type="entry name" value="ABC_transporter_permease"/>
</dbReference>
<dbReference type="EMBL" id="WMZU01000018">
    <property type="protein sequence ID" value="MTS27928.1"/>
    <property type="molecule type" value="Genomic_DNA"/>
</dbReference>
<keyword evidence="5 7" id="KW-1133">Transmembrane helix</keyword>
<evidence type="ECO:0000313" key="18">
    <source>
        <dbReference type="Proteomes" id="UP000472755"/>
    </source>
</evidence>
<dbReference type="GeneID" id="42858032"/>
<evidence type="ECO:0000259" key="8">
    <source>
        <dbReference type="PROSITE" id="PS50928"/>
    </source>
</evidence>
<evidence type="ECO:0000256" key="5">
    <source>
        <dbReference type="ARBA" id="ARBA00022989"/>
    </source>
</evidence>
<comment type="caution">
    <text evidence="9">The sequence shown here is derived from an EMBL/GenBank/DDBJ whole genome shotgun (WGS) entry which is preliminary data.</text>
</comment>
<evidence type="ECO:0000313" key="11">
    <source>
        <dbReference type="EMBL" id="MST92646.1"/>
    </source>
</evidence>
<dbReference type="RefSeq" id="WP_050006253.1">
    <property type="nucleotide sequence ID" value="NZ_CAOJUJ010000042.1"/>
</dbReference>
<keyword evidence="14" id="KW-1185">Reference proteome</keyword>
<gene>
    <name evidence="10" type="ORF">ASJ35_11955</name>
    <name evidence="11" type="ORF">FYJ76_12005</name>
    <name evidence="13" type="ORF">GMD52_12270</name>
    <name evidence="12" type="ORF">GMD59_11595</name>
    <name evidence="9" type="ORF">TQ39_15855</name>
</gene>
<evidence type="ECO:0000256" key="1">
    <source>
        <dbReference type="ARBA" id="ARBA00004651"/>
    </source>
</evidence>
<dbReference type="SUPFAM" id="SSF160964">
    <property type="entry name" value="MalF N-terminal region-like"/>
    <property type="match status" value="1"/>
</dbReference>
<evidence type="ECO:0000313" key="17">
    <source>
        <dbReference type="Proteomes" id="UP000449193"/>
    </source>
</evidence>
<evidence type="ECO:0000256" key="6">
    <source>
        <dbReference type="ARBA" id="ARBA00023136"/>
    </source>
</evidence>
<evidence type="ECO:0000256" key="3">
    <source>
        <dbReference type="ARBA" id="ARBA00022475"/>
    </source>
</evidence>
<keyword evidence="6 7" id="KW-0472">Membrane</keyword>
<organism evidence="9 14">
    <name type="scientific">Ruthenibacterium lactatiformans</name>
    <dbReference type="NCBI Taxonomy" id="1550024"/>
    <lineage>
        <taxon>Bacteria</taxon>
        <taxon>Bacillati</taxon>
        <taxon>Bacillota</taxon>
        <taxon>Clostridia</taxon>
        <taxon>Eubacteriales</taxon>
        <taxon>Oscillospiraceae</taxon>
        <taxon>Ruthenibacterium</taxon>
    </lineage>
</organism>
<dbReference type="EMBL" id="VUNJ01000013">
    <property type="protein sequence ID" value="MST92646.1"/>
    <property type="molecule type" value="Genomic_DNA"/>
</dbReference>
<dbReference type="InterPro" id="IPR035906">
    <property type="entry name" value="MetI-like_sf"/>
</dbReference>
<evidence type="ECO:0000313" key="14">
    <source>
        <dbReference type="Proteomes" id="UP000032483"/>
    </source>
</evidence>
<evidence type="ECO:0000256" key="2">
    <source>
        <dbReference type="ARBA" id="ARBA00022448"/>
    </source>
</evidence>
<sequence length="290" mass="31867">MINRRKEAAQGFLYILPSLVLILVFSVVPILMSLYFSFTKYNVLQPPQWTGLDNYIRLFRDPYVRASLKNTVVFTVITVPLQTAGSLVLAAVIAELFHNKFGNFVKSSLFVPVIASAILVGTLWFTLLSPRGVVNSIIHAFGLPSVNWLGGKLTSMLSVCIVSVWKNVGYFLVIYFAGIMDIPRSLYEAAEVDGANAFQRFFKITLPGLSSVTFLVVTLGTIWSFQVFDLVYTMTGGGPGTSTVTLVLTTYNAAFKEYNMGYASAVAMLMFVFVLAVSGLQKLLLKGGED</sequence>
<dbReference type="SUPFAM" id="SSF161098">
    <property type="entry name" value="MetI-like"/>
    <property type="match status" value="1"/>
</dbReference>
<keyword evidence="3" id="KW-1003">Cell membrane</keyword>
<feature type="transmembrane region" description="Helical" evidence="7">
    <location>
        <begin position="109"/>
        <end position="127"/>
    </location>
</feature>
<comment type="subcellular location">
    <subcellularLocation>
        <location evidence="1 7">Cell membrane</location>
        <topology evidence="1 7">Multi-pass membrane protein</topology>
    </subcellularLocation>
</comment>
<comment type="similarity">
    <text evidence="7">Belongs to the binding-protein-dependent transport system permease family.</text>
</comment>
<evidence type="ECO:0000313" key="16">
    <source>
        <dbReference type="Proteomes" id="UP000431913"/>
    </source>
</evidence>
<feature type="transmembrane region" description="Helical" evidence="7">
    <location>
        <begin position="201"/>
        <end position="225"/>
    </location>
</feature>
<dbReference type="Proteomes" id="UP000472755">
    <property type="component" value="Unassembled WGS sequence"/>
</dbReference>
<dbReference type="GO" id="GO:0055085">
    <property type="term" value="P:transmembrane transport"/>
    <property type="evidence" value="ECO:0007669"/>
    <property type="project" value="InterPro"/>
</dbReference>
<dbReference type="PANTHER" id="PTHR30193">
    <property type="entry name" value="ABC TRANSPORTER PERMEASE PROTEIN"/>
    <property type="match status" value="1"/>
</dbReference>
<evidence type="ECO:0000256" key="4">
    <source>
        <dbReference type="ARBA" id="ARBA00022692"/>
    </source>
</evidence>
<accession>A0A0W7TPJ0</accession>
<keyword evidence="4 7" id="KW-0812">Transmembrane</keyword>
<dbReference type="Proteomes" id="UP000032483">
    <property type="component" value="Unassembled WGS sequence"/>
</dbReference>
<evidence type="ECO:0000256" key="7">
    <source>
        <dbReference type="RuleBase" id="RU363032"/>
    </source>
</evidence>
<protein>
    <submittedName>
        <fullName evidence="12">ABC transporter permease subunit</fullName>
    </submittedName>
    <submittedName>
        <fullName evidence="9">Sugar ABC transporter permease</fullName>
    </submittedName>
</protein>
<keyword evidence="2 7" id="KW-0813">Transport</keyword>
<dbReference type="EMBL" id="JXXK01000030">
    <property type="protein sequence ID" value="KJF38812.1"/>
    <property type="molecule type" value="Genomic_DNA"/>
</dbReference>
<dbReference type="PATRIC" id="fig|1550024.3.peg.3614"/>
<feature type="transmembrane region" description="Helical" evidence="7">
    <location>
        <begin position="12"/>
        <end position="36"/>
    </location>
</feature>
<evidence type="ECO:0000313" key="9">
    <source>
        <dbReference type="EMBL" id="KJF38812.1"/>
    </source>
</evidence>
<evidence type="ECO:0000313" key="10">
    <source>
        <dbReference type="EMBL" id="KUE75752.1"/>
    </source>
</evidence>
<dbReference type="EMBL" id="LMUA01000016">
    <property type="protein sequence ID" value="KUE75752.1"/>
    <property type="molecule type" value="Genomic_DNA"/>
</dbReference>
<dbReference type="PANTHER" id="PTHR30193:SF37">
    <property type="entry name" value="INNER MEMBRANE ABC TRANSPORTER PERMEASE PROTEIN YCJO"/>
    <property type="match status" value="1"/>
</dbReference>
<dbReference type="PROSITE" id="PS50928">
    <property type="entry name" value="ABC_TM1"/>
    <property type="match status" value="1"/>
</dbReference>
<dbReference type="InterPro" id="IPR000515">
    <property type="entry name" value="MetI-like"/>
</dbReference>
<dbReference type="Proteomes" id="UP000449193">
    <property type="component" value="Unassembled WGS sequence"/>
</dbReference>
<reference evidence="11 16" key="4">
    <citation type="submission" date="2019-08" db="EMBL/GenBank/DDBJ databases">
        <title>In-depth cultivation of the pig gut microbiome towards novel bacterial diversity and tailored functional studies.</title>
        <authorList>
            <person name="Wylensek D."/>
            <person name="Hitch T.C.A."/>
            <person name="Clavel T."/>
        </authorList>
    </citation>
    <scope>NUCLEOTIDE SEQUENCE [LARGE SCALE GENOMIC DNA]</scope>
    <source>
        <strain evidence="11 16">WCA3-601-WT-6J</strain>
    </source>
</reference>
<feature type="transmembrane region" description="Helical" evidence="7">
    <location>
        <begin position="156"/>
        <end position="180"/>
    </location>
</feature>
<evidence type="ECO:0000313" key="12">
    <source>
        <dbReference type="EMBL" id="MTS27928.1"/>
    </source>
</evidence>
<dbReference type="Proteomes" id="UP000053433">
    <property type="component" value="Unassembled WGS sequence"/>
</dbReference>
<dbReference type="GO" id="GO:0005886">
    <property type="term" value="C:plasma membrane"/>
    <property type="evidence" value="ECO:0007669"/>
    <property type="project" value="UniProtKB-SubCell"/>
</dbReference>
<reference evidence="10 15" key="2">
    <citation type="submission" date="2015-10" db="EMBL/GenBank/DDBJ databases">
        <title>A novel member of the family Ruminococcaceae isolated from human faeces.</title>
        <authorList>
            <person name="Shkoporov A.N."/>
            <person name="Chaplin A.V."/>
            <person name="Motuzova O.V."/>
            <person name="Kafarskaia L.I."/>
            <person name="Efimov B.A."/>
        </authorList>
    </citation>
    <scope>NUCLEOTIDE SEQUENCE [LARGE SCALE GENOMIC DNA]</scope>
    <source>
        <strain evidence="10 15">668</strain>
    </source>
</reference>
<proteinExistence type="inferred from homology"/>
<reference evidence="9" key="1">
    <citation type="submission" date="2015-02" db="EMBL/GenBank/DDBJ databases">
        <title>A novel member of the family Ruminococcaceae isolated from human feces.</title>
        <authorList>
            <person name="Shkoporov A.N."/>
            <person name="Chaplin A.V."/>
            <person name="Motuzova O.V."/>
            <person name="Kafarskaia L.I."/>
            <person name="Khokhlova E.V."/>
            <person name="Efimov B.A."/>
        </authorList>
    </citation>
    <scope>NUCLEOTIDE SEQUENCE [LARGE SCALE GENOMIC DNA]</scope>
    <source>
        <strain evidence="9">585-1</strain>
    </source>
</reference>
<evidence type="ECO:0000313" key="13">
    <source>
        <dbReference type="EMBL" id="MTS52312.1"/>
    </source>
</evidence>
<feature type="transmembrane region" description="Helical" evidence="7">
    <location>
        <begin position="260"/>
        <end position="280"/>
    </location>
</feature>
<name>A0A0D8IVW4_9FIRM</name>
<reference evidence="17 18" key="3">
    <citation type="journal article" date="2019" name="Nat. Med.">
        <title>A library of human gut bacterial isolates paired with longitudinal multiomics data enables mechanistic microbiome research.</title>
        <authorList>
            <person name="Poyet M."/>
            <person name="Groussin M."/>
            <person name="Gibbons S.M."/>
            <person name="Avila-Pacheco J."/>
            <person name="Jiang X."/>
            <person name="Kearney S.M."/>
            <person name="Perrotta A.R."/>
            <person name="Berdy B."/>
            <person name="Zhao S."/>
            <person name="Lieberman T.D."/>
            <person name="Swanson P.K."/>
            <person name="Smith M."/>
            <person name="Roesemann S."/>
            <person name="Alexander J.E."/>
            <person name="Rich S.A."/>
            <person name="Livny J."/>
            <person name="Vlamakis H."/>
            <person name="Clish C."/>
            <person name="Bullock K."/>
            <person name="Deik A."/>
            <person name="Scott J."/>
            <person name="Pierce K.A."/>
            <person name="Xavier R.J."/>
            <person name="Alm E.J."/>
        </authorList>
    </citation>
    <scope>NUCLEOTIDE SEQUENCE [LARGE SCALE GENOMIC DNA]</scope>
    <source>
        <strain evidence="12 18">BIOML-A4</strain>
        <strain evidence="13 17">BIOML-A7</strain>
    </source>
</reference>
<accession>A0A0D8IVW4</accession>
<dbReference type="CDD" id="cd06261">
    <property type="entry name" value="TM_PBP2"/>
    <property type="match status" value="1"/>
</dbReference>
<dbReference type="EMBL" id="WMZR01000016">
    <property type="protein sequence ID" value="MTS52312.1"/>
    <property type="molecule type" value="Genomic_DNA"/>
</dbReference>
<dbReference type="AlphaFoldDB" id="A0A0D8IVW4"/>
<evidence type="ECO:0000313" key="15">
    <source>
        <dbReference type="Proteomes" id="UP000053433"/>
    </source>
</evidence>
<feature type="domain" description="ABC transmembrane type-1" evidence="8">
    <location>
        <begin position="68"/>
        <end position="281"/>
    </location>
</feature>
<dbReference type="Gene3D" id="1.10.3720.10">
    <property type="entry name" value="MetI-like"/>
    <property type="match status" value="1"/>
</dbReference>
<feature type="transmembrane region" description="Helical" evidence="7">
    <location>
        <begin position="72"/>
        <end position="97"/>
    </location>
</feature>
<dbReference type="Pfam" id="PF00528">
    <property type="entry name" value="BPD_transp_1"/>
    <property type="match status" value="1"/>
</dbReference>